<gene>
    <name evidence="6" type="ORF">CQY20_08590</name>
</gene>
<protein>
    <recommendedName>
        <fullName evidence="8">IclR family transcriptional regulator</fullName>
    </recommendedName>
</protein>
<dbReference type="GO" id="GO:0045892">
    <property type="term" value="P:negative regulation of DNA-templated transcription"/>
    <property type="evidence" value="ECO:0007669"/>
    <property type="project" value="TreeGrafter"/>
</dbReference>
<evidence type="ECO:0000256" key="2">
    <source>
        <dbReference type="ARBA" id="ARBA00023125"/>
    </source>
</evidence>
<evidence type="ECO:0008006" key="8">
    <source>
        <dbReference type="Google" id="ProtNLM"/>
    </source>
</evidence>
<evidence type="ECO:0000313" key="6">
    <source>
        <dbReference type="EMBL" id="PEG39942.1"/>
    </source>
</evidence>
<dbReference type="PANTHER" id="PTHR30136:SF24">
    <property type="entry name" value="HTH-TYPE TRANSCRIPTIONAL REPRESSOR ALLR"/>
    <property type="match status" value="1"/>
</dbReference>
<evidence type="ECO:0000259" key="4">
    <source>
        <dbReference type="PROSITE" id="PS51077"/>
    </source>
</evidence>
<dbReference type="InterPro" id="IPR005471">
    <property type="entry name" value="Tscrpt_reg_IclR_N"/>
</dbReference>
<sequence length="273" mass="29274">MSREVAAVSEGIVQRAVRVLDALAAAPQPLSIRALAAESGLSKSAVQRLLSDLVSTELASQDPVTRQYHLGPRTLALGMAYQRRVDVRRAALPHMAQLRDATGETVGISVGLANQLLHVDQVESHSQLRAHFDIGRPLPLWTGAPARLLLAVRSDEEIGRIVSERVGTDLTPANPPTPEEFIRDVEKARRVGYACAFEETLPGVSTLSVPVFGPKGELAAVLSVTAPSIRLTRDRIKELLPEASRCASRISAELGYVPTVTASLPLPQPVAGR</sequence>
<comment type="caution">
    <text evidence="6">The sequence shown here is derived from an EMBL/GenBank/DDBJ whole genome shotgun (WGS) entry which is preliminary data.</text>
</comment>
<dbReference type="InterPro" id="IPR036388">
    <property type="entry name" value="WH-like_DNA-bd_sf"/>
</dbReference>
<dbReference type="SUPFAM" id="SSF55781">
    <property type="entry name" value="GAF domain-like"/>
    <property type="match status" value="1"/>
</dbReference>
<dbReference type="AlphaFoldDB" id="A0A2A7N787"/>
<dbReference type="InterPro" id="IPR050707">
    <property type="entry name" value="HTH_MetabolicPath_Reg"/>
</dbReference>
<dbReference type="SUPFAM" id="SSF46785">
    <property type="entry name" value="Winged helix' DNA-binding domain"/>
    <property type="match status" value="1"/>
</dbReference>
<dbReference type="GO" id="GO:0003700">
    <property type="term" value="F:DNA-binding transcription factor activity"/>
    <property type="evidence" value="ECO:0007669"/>
    <property type="project" value="TreeGrafter"/>
</dbReference>
<dbReference type="OrthoDB" id="60629at2"/>
<name>A0A2A7N787_MYCAG</name>
<proteinExistence type="predicted"/>
<reference evidence="6 7" key="1">
    <citation type="submission" date="2017-10" db="EMBL/GenBank/DDBJ databases">
        <title>The new phylogeny of genus Mycobacterium.</title>
        <authorList>
            <person name="Tortoli E."/>
            <person name="Trovato A."/>
            <person name="Cirillo D.M."/>
        </authorList>
    </citation>
    <scope>NUCLEOTIDE SEQUENCE [LARGE SCALE GENOMIC DNA]</scope>
    <source>
        <strain evidence="6 7">CCUG37673</strain>
    </source>
</reference>
<dbReference type="Proteomes" id="UP000220914">
    <property type="component" value="Unassembled WGS sequence"/>
</dbReference>
<evidence type="ECO:0000256" key="3">
    <source>
        <dbReference type="ARBA" id="ARBA00023163"/>
    </source>
</evidence>
<dbReference type="Gene3D" id="1.10.10.10">
    <property type="entry name" value="Winged helix-like DNA-binding domain superfamily/Winged helix DNA-binding domain"/>
    <property type="match status" value="1"/>
</dbReference>
<keyword evidence="2" id="KW-0238">DNA-binding</keyword>
<dbReference type="Pfam" id="PF09339">
    <property type="entry name" value="HTH_IclR"/>
    <property type="match status" value="1"/>
</dbReference>
<dbReference type="PANTHER" id="PTHR30136">
    <property type="entry name" value="HELIX-TURN-HELIX TRANSCRIPTIONAL REGULATOR, ICLR FAMILY"/>
    <property type="match status" value="1"/>
</dbReference>
<dbReference type="EMBL" id="PDCP01000012">
    <property type="protein sequence ID" value="PEG39942.1"/>
    <property type="molecule type" value="Genomic_DNA"/>
</dbReference>
<keyword evidence="3" id="KW-0804">Transcription</keyword>
<keyword evidence="1" id="KW-0805">Transcription regulation</keyword>
<accession>A0A2A7N787</accession>
<dbReference type="SMART" id="SM00346">
    <property type="entry name" value="HTH_ICLR"/>
    <property type="match status" value="1"/>
</dbReference>
<keyword evidence="7" id="KW-1185">Reference proteome</keyword>
<dbReference type="InterPro" id="IPR014757">
    <property type="entry name" value="Tscrpt_reg_IclR_C"/>
</dbReference>
<dbReference type="InterPro" id="IPR029016">
    <property type="entry name" value="GAF-like_dom_sf"/>
</dbReference>
<evidence type="ECO:0000313" key="7">
    <source>
        <dbReference type="Proteomes" id="UP000220914"/>
    </source>
</evidence>
<dbReference type="PROSITE" id="PS51077">
    <property type="entry name" value="HTH_ICLR"/>
    <property type="match status" value="1"/>
</dbReference>
<feature type="domain" description="IclR-ED" evidence="5">
    <location>
        <begin position="73"/>
        <end position="256"/>
    </location>
</feature>
<feature type="domain" description="HTH iclR-type" evidence="4">
    <location>
        <begin position="10"/>
        <end position="72"/>
    </location>
</feature>
<evidence type="ECO:0000256" key="1">
    <source>
        <dbReference type="ARBA" id="ARBA00023015"/>
    </source>
</evidence>
<dbReference type="PROSITE" id="PS51078">
    <property type="entry name" value="ICLR_ED"/>
    <property type="match status" value="1"/>
</dbReference>
<dbReference type="InterPro" id="IPR036390">
    <property type="entry name" value="WH_DNA-bd_sf"/>
</dbReference>
<dbReference type="Pfam" id="PF01614">
    <property type="entry name" value="IclR_C"/>
    <property type="match status" value="1"/>
</dbReference>
<dbReference type="Gene3D" id="3.30.450.40">
    <property type="match status" value="1"/>
</dbReference>
<evidence type="ECO:0000259" key="5">
    <source>
        <dbReference type="PROSITE" id="PS51078"/>
    </source>
</evidence>
<dbReference type="GO" id="GO:0003677">
    <property type="term" value="F:DNA binding"/>
    <property type="evidence" value="ECO:0007669"/>
    <property type="project" value="UniProtKB-KW"/>
</dbReference>
<organism evidence="6 7">
    <name type="scientific">Mycolicibacterium agri</name>
    <name type="common">Mycobacterium agri</name>
    <dbReference type="NCBI Taxonomy" id="36811"/>
    <lineage>
        <taxon>Bacteria</taxon>
        <taxon>Bacillati</taxon>
        <taxon>Actinomycetota</taxon>
        <taxon>Actinomycetes</taxon>
        <taxon>Mycobacteriales</taxon>
        <taxon>Mycobacteriaceae</taxon>
        <taxon>Mycolicibacterium</taxon>
    </lineage>
</organism>